<dbReference type="SUPFAM" id="SSF53271">
    <property type="entry name" value="PRTase-like"/>
    <property type="match status" value="1"/>
</dbReference>
<protein>
    <submittedName>
        <fullName evidence="3">ComF family protein</fullName>
    </submittedName>
</protein>
<dbReference type="RefSeq" id="WP_074888302.1">
    <property type="nucleotide sequence ID" value="NZ_FOXO01000015.1"/>
</dbReference>
<name>A0A1I5UZV6_9FIRM</name>
<dbReference type="PANTHER" id="PTHR47505">
    <property type="entry name" value="DNA UTILIZATION PROTEIN YHGH"/>
    <property type="match status" value="1"/>
</dbReference>
<dbReference type="EMBL" id="FOXO01000015">
    <property type="protein sequence ID" value="SFQ00758.1"/>
    <property type="molecule type" value="Genomic_DNA"/>
</dbReference>
<dbReference type="InterPro" id="IPR051910">
    <property type="entry name" value="ComF/GntX_DNA_util-trans"/>
</dbReference>
<dbReference type="InterPro" id="IPR044005">
    <property type="entry name" value="DZR_2"/>
</dbReference>
<dbReference type="Pfam" id="PF18912">
    <property type="entry name" value="DZR_2"/>
    <property type="match status" value="1"/>
</dbReference>
<evidence type="ECO:0000259" key="2">
    <source>
        <dbReference type="Pfam" id="PF18912"/>
    </source>
</evidence>
<dbReference type="InterPro" id="IPR000836">
    <property type="entry name" value="PRTase_dom"/>
</dbReference>
<reference evidence="4" key="1">
    <citation type="submission" date="2016-10" db="EMBL/GenBank/DDBJ databases">
        <authorList>
            <person name="Varghese N."/>
            <person name="Submissions S."/>
        </authorList>
    </citation>
    <scope>NUCLEOTIDE SEQUENCE [LARGE SCALE GENOMIC DNA]</scope>
    <source>
        <strain evidence="4">P18</strain>
    </source>
</reference>
<feature type="domain" description="Double zinc ribbon" evidence="2">
    <location>
        <begin position="7"/>
        <end position="68"/>
    </location>
</feature>
<comment type="similarity">
    <text evidence="1">Belongs to the ComF/GntX family.</text>
</comment>
<dbReference type="InterPro" id="IPR029057">
    <property type="entry name" value="PRTase-like"/>
</dbReference>
<accession>A0A1I5UZV6</accession>
<evidence type="ECO:0000313" key="3">
    <source>
        <dbReference type="EMBL" id="SFQ00758.1"/>
    </source>
</evidence>
<dbReference type="Proteomes" id="UP000182624">
    <property type="component" value="Unassembled WGS sequence"/>
</dbReference>
<keyword evidence="4" id="KW-1185">Reference proteome</keyword>
<organism evidence="3 4">
    <name type="scientific">Butyrivibrio proteoclasticus</name>
    <dbReference type="NCBI Taxonomy" id="43305"/>
    <lineage>
        <taxon>Bacteria</taxon>
        <taxon>Bacillati</taxon>
        <taxon>Bacillota</taxon>
        <taxon>Clostridia</taxon>
        <taxon>Lachnospirales</taxon>
        <taxon>Lachnospiraceae</taxon>
        <taxon>Butyrivibrio</taxon>
    </lineage>
</organism>
<evidence type="ECO:0000256" key="1">
    <source>
        <dbReference type="ARBA" id="ARBA00008007"/>
    </source>
</evidence>
<proteinExistence type="inferred from homology"/>
<dbReference type="Gene3D" id="3.40.50.2020">
    <property type="match status" value="1"/>
</dbReference>
<dbReference type="OrthoDB" id="9779910at2"/>
<dbReference type="PANTHER" id="PTHR47505:SF1">
    <property type="entry name" value="DNA UTILIZATION PROTEIN YHGH"/>
    <property type="match status" value="1"/>
</dbReference>
<sequence>MQVIENVLNLIYPRRCPICDGVLRYKESKDLVHEECKKKIKYIGDHVCEKCGKPLKLSDQSEYCADCMAIRHRFNRGFSVFNYRSISGSIYRFKYMGRREYADFYAEATVKRLGKKISRLGVDAIIPVPMYKDKQYIRGYNQAAEYASRLSKLTGIPVYGDVIVRSRQTRPMKELDLRGRRNNLKKAFNIVRNDVKFKCILIIDDIYTTGSTIDEITHEFQMAGVKNVYFLTLAIGQTT</sequence>
<dbReference type="CDD" id="cd06223">
    <property type="entry name" value="PRTases_typeI"/>
    <property type="match status" value="1"/>
</dbReference>
<dbReference type="AlphaFoldDB" id="A0A1I5UZV6"/>
<evidence type="ECO:0000313" key="4">
    <source>
        <dbReference type="Proteomes" id="UP000182624"/>
    </source>
</evidence>
<gene>
    <name evidence="3" type="ORF">SAMN04487928_11515</name>
</gene>